<feature type="domain" description="4Fe-4S ferredoxin-type" evidence="4">
    <location>
        <begin position="59"/>
        <end position="89"/>
    </location>
</feature>
<dbReference type="GO" id="GO:0046872">
    <property type="term" value="F:metal ion binding"/>
    <property type="evidence" value="ECO:0007669"/>
    <property type="project" value="UniProtKB-KW"/>
</dbReference>
<dbReference type="PANTHER" id="PTHR43534">
    <property type="entry name" value="MIND SUPERFAMILY P-LOOP ATPASE CONTAINING AN INSERTED FERREDOXIN DOMAIN"/>
    <property type="match status" value="1"/>
</dbReference>
<gene>
    <name evidence="5" type="ORF">TBC1_111803</name>
</gene>
<dbReference type="Gene3D" id="3.30.70.20">
    <property type="match status" value="1"/>
</dbReference>
<dbReference type="SUPFAM" id="SSF52540">
    <property type="entry name" value="P-loop containing nucleoside triphosphate hydrolases"/>
    <property type="match status" value="1"/>
</dbReference>
<evidence type="ECO:0000256" key="3">
    <source>
        <dbReference type="ARBA" id="ARBA00023014"/>
    </source>
</evidence>
<evidence type="ECO:0000256" key="2">
    <source>
        <dbReference type="ARBA" id="ARBA00023004"/>
    </source>
</evidence>
<accession>A0A0S7C4D1</accession>
<dbReference type="STRING" id="1678841.TBC1_111803"/>
<protein>
    <submittedName>
        <fullName evidence="5">MinD superfamily P-loop ATPase, contains an inserted ferredoxin domain</fullName>
    </submittedName>
</protein>
<dbReference type="RefSeq" id="WP_062041095.1">
    <property type="nucleotide sequence ID" value="NZ_DF968182.1"/>
</dbReference>
<dbReference type="AlphaFoldDB" id="A0A0S7C4D1"/>
<dbReference type="CDD" id="cd03110">
    <property type="entry name" value="SIMIBI_bact_arch"/>
    <property type="match status" value="1"/>
</dbReference>
<dbReference type="PROSITE" id="PS00198">
    <property type="entry name" value="4FE4S_FER_1"/>
    <property type="match status" value="1"/>
</dbReference>
<organism evidence="5">
    <name type="scientific">Lentimicrobium saccharophilum</name>
    <dbReference type="NCBI Taxonomy" id="1678841"/>
    <lineage>
        <taxon>Bacteria</taxon>
        <taxon>Pseudomonadati</taxon>
        <taxon>Bacteroidota</taxon>
        <taxon>Bacteroidia</taxon>
        <taxon>Bacteroidales</taxon>
        <taxon>Lentimicrobiaceae</taxon>
        <taxon>Lentimicrobium</taxon>
    </lineage>
</organism>
<dbReference type="InterPro" id="IPR017896">
    <property type="entry name" value="4Fe4S_Fe-S-bd"/>
</dbReference>
<dbReference type="GO" id="GO:0051536">
    <property type="term" value="F:iron-sulfur cluster binding"/>
    <property type="evidence" value="ECO:0007669"/>
    <property type="project" value="UniProtKB-KW"/>
</dbReference>
<keyword evidence="2" id="KW-0408">Iron</keyword>
<dbReference type="OrthoDB" id="9778602at2"/>
<dbReference type="Gene3D" id="3.40.50.300">
    <property type="entry name" value="P-loop containing nucleotide triphosphate hydrolases"/>
    <property type="match status" value="1"/>
</dbReference>
<dbReference type="InterPro" id="IPR017900">
    <property type="entry name" value="4Fe4S_Fe_S_CS"/>
</dbReference>
<sequence>MKEIVVISGKGGTGKTSVTASFSYFGGESVITADCDVDAADMHLLLKPDFEYSEDFYSGQISSIDQSACIRCGKCADVCRFDAIRVKDGVYRIDSLRCEGCGYCARVCPAEAIINKERLAGKWFISNIRTRGKMVHARLGTGADNSGKLVAKVKNEARELALEERADYVLVDGSPGVGCPVVSSLSGANFVIMVTEPSVSGLHDLKRVYELVKKFRIKAGCIINKADINPEQHQAILNFLAEEGIPHLTDLPYDGQFTRAITAGKTVAESGSVRLKEQLSACWEKVKKLTD</sequence>
<evidence type="ECO:0000313" key="6">
    <source>
        <dbReference type="Proteomes" id="UP000053091"/>
    </source>
</evidence>
<dbReference type="Proteomes" id="UP000053091">
    <property type="component" value="Unassembled WGS sequence"/>
</dbReference>
<dbReference type="InterPro" id="IPR027417">
    <property type="entry name" value="P-loop_NTPase"/>
</dbReference>
<keyword evidence="3" id="KW-0411">Iron-sulfur</keyword>
<dbReference type="EMBL" id="DF968182">
    <property type="protein sequence ID" value="GAP43647.1"/>
    <property type="molecule type" value="Genomic_DNA"/>
</dbReference>
<keyword evidence="1" id="KW-0479">Metal-binding</keyword>
<dbReference type="PROSITE" id="PS51379">
    <property type="entry name" value="4FE4S_FER_2"/>
    <property type="match status" value="2"/>
</dbReference>
<dbReference type="SUPFAM" id="SSF54862">
    <property type="entry name" value="4Fe-4S ferredoxins"/>
    <property type="match status" value="1"/>
</dbReference>
<dbReference type="PATRIC" id="fig|1678841.3.peg.2008"/>
<name>A0A0S7C4D1_9BACT</name>
<dbReference type="PANTHER" id="PTHR43534:SF1">
    <property type="entry name" value="4FE-4S CLUSTER CONTAINING PARA FAMILY ATPASE PROTEIN"/>
    <property type="match status" value="1"/>
</dbReference>
<evidence type="ECO:0000259" key="4">
    <source>
        <dbReference type="PROSITE" id="PS51379"/>
    </source>
</evidence>
<reference evidence="5" key="1">
    <citation type="journal article" date="2015" name="Genome Announc.">
        <title>Draft Genome Sequence of Bacteroidales Strain TBC1, a Novel Isolate from a Methanogenic Wastewater Treatment System.</title>
        <authorList>
            <person name="Tourlousse D.M."/>
            <person name="Matsuura N."/>
            <person name="Sun L."/>
            <person name="Toyonaga M."/>
            <person name="Kuroda K."/>
            <person name="Ohashi A."/>
            <person name="Cruz R."/>
            <person name="Yamaguchi T."/>
            <person name="Sekiguchi Y."/>
        </authorList>
    </citation>
    <scope>NUCLEOTIDE SEQUENCE [LARGE SCALE GENOMIC DNA]</scope>
    <source>
        <strain evidence="5">TBC1</strain>
    </source>
</reference>
<evidence type="ECO:0000256" key="1">
    <source>
        <dbReference type="ARBA" id="ARBA00022723"/>
    </source>
</evidence>
<keyword evidence="6" id="KW-1185">Reference proteome</keyword>
<dbReference type="Pfam" id="PF14697">
    <property type="entry name" value="Fer4_21"/>
    <property type="match status" value="1"/>
</dbReference>
<proteinExistence type="predicted"/>
<feature type="domain" description="4Fe-4S ferredoxin-type" evidence="4">
    <location>
        <begin position="91"/>
        <end position="118"/>
    </location>
</feature>
<evidence type="ECO:0000313" key="5">
    <source>
        <dbReference type="EMBL" id="GAP43647.1"/>
    </source>
</evidence>